<protein>
    <recommendedName>
        <fullName evidence="2">Tail protein</fullName>
    </recommendedName>
</protein>
<organism evidence="1">
    <name type="scientific">viral metagenome</name>
    <dbReference type="NCBI Taxonomy" id="1070528"/>
    <lineage>
        <taxon>unclassified sequences</taxon>
        <taxon>metagenomes</taxon>
        <taxon>organismal metagenomes</taxon>
    </lineage>
</organism>
<accession>A0A6M3MBM3</accession>
<evidence type="ECO:0008006" key="2">
    <source>
        <dbReference type="Google" id="ProtNLM"/>
    </source>
</evidence>
<dbReference type="InterPro" id="IPR021283">
    <property type="entry name" value="Phage_Wedge1"/>
</dbReference>
<gene>
    <name evidence="1" type="ORF">MM171B01159_0004</name>
</gene>
<evidence type="ECO:0000313" key="1">
    <source>
        <dbReference type="EMBL" id="QJB02586.1"/>
    </source>
</evidence>
<dbReference type="Pfam" id="PF11041">
    <property type="entry name" value="Phage_Wedge1"/>
    <property type="match status" value="1"/>
</dbReference>
<reference evidence="1" key="1">
    <citation type="submission" date="2020-03" db="EMBL/GenBank/DDBJ databases">
        <title>The deep terrestrial virosphere.</title>
        <authorList>
            <person name="Holmfeldt K."/>
            <person name="Nilsson E."/>
            <person name="Simone D."/>
            <person name="Lopez-Fernandez M."/>
            <person name="Wu X."/>
            <person name="de Brujin I."/>
            <person name="Lundin D."/>
            <person name="Andersson A."/>
            <person name="Bertilsson S."/>
            <person name="Dopson M."/>
        </authorList>
    </citation>
    <scope>NUCLEOTIDE SEQUENCE</scope>
    <source>
        <strain evidence="1">MM171B01159</strain>
    </source>
</reference>
<proteinExistence type="predicted"/>
<sequence>MAINREYLTFITSEYQNSEKFLLWINALISRMEEITGTSSLINGAFDIDNAVGPQLDTLGVIIGISRNIRVPIEGLWFTWAAHSSPPLVELGWSRGSWRDPRDKYQEGMTILPNDAYRQILKFKIIQNSWKGTIPELYAVWDVIFSAEGLTLSVVDNQDMTADITITGAAIPATIQYILQENFVPLKPAGVAINYIFDEGSP</sequence>
<dbReference type="AlphaFoldDB" id="A0A6M3MBM3"/>
<dbReference type="EMBL" id="MT143794">
    <property type="protein sequence ID" value="QJB02586.1"/>
    <property type="molecule type" value="Genomic_DNA"/>
</dbReference>
<name>A0A6M3MBM3_9ZZZZ</name>